<feature type="region of interest" description="Disordered" evidence="1">
    <location>
        <begin position="1514"/>
        <end position="1537"/>
    </location>
</feature>
<feature type="region of interest" description="Disordered" evidence="1">
    <location>
        <begin position="1063"/>
        <end position="1088"/>
    </location>
</feature>
<dbReference type="HOGENOM" id="CLU_240159_0_0_7"/>
<feature type="compositionally biased region" description="Low complexity" evidence="1">
    <location>
        <begin position="346"/>
        <end position="427"/>
    </location>
</feature>
<feature type="region of interest" description="Disordered" evidence="1">
    <location>
        <begin position="480"/>
        <end position="499"/>
    </location>
</feature>
<reference evidence="2 3" key="1">
    <citation type="journal article" date="2010" name="Stand. Genomic Sci.">
        <title>Complete genome sequence of Haliangium ochraceum type strain (SMP-2).</title>
        <authorList>
            <consortium name="US DOE Joint Genome Institute (JGI-PGF)"/>
            <person name="Ivanova N."/>
            <person name="Daum C."/>
            <person name="Lang E."/>
            <person name="Abt B."/>
            <person name="Kopitz M."/>
            <person name="Saunders E."/>
            <person name="Lapidus A."/>
            <person name="Lucas S."/>
            <person name="Glavina Del Rio T."/>
            <person name="Nolan M."/>
            <person name="Tice H."/>
            <person name="Copeland A."/>
            <person name="Cheng J.F."/>
            <person name="Chen F."/>
            <person name="Bruce D."/>
            <person name="Goodwin L."/>
            <person name="Pitluck S."/>
            <person name="Mavromatis K."/>
            <person name="Pati A."/>
            <person name="Mikhailova N."/>
            <person name="Chen A."/>
            <person name="Palaniappan K."/>
            <person name="Land M."/>
            <person name="Hauser L."/>
            <person name="Chang Y.J."/>
            <person name="Jeffries C.D."/>
            <person name="Detter J.C."/>
            <person name="Brettin T."/>
            <person name="Rohde M."/>
            <person name="Goker M."/>
            <person name="Bristow J."/>
            <person name="Markowitz V."/>
            <person name="Eisen J.A."/>
            <person name="Hugenholtz P."/>
            <person name="Kyrpides N.C."/>
            <person name="Klenk H.P."/>
        </authorList>
    </citation>
    <scope>NUCLEOTIDE SEQUENCE [LARGE SCALE GENOMIC DNA]</scope>
    <source>
        <strain evidence="3">DSM 14365 / CIP 107738 / JCM 11303 / AJ 13395 / SMP-2</strain>
    </source>
</reference>
<feature type="region of interest" description="Disordered" evidence="1">
    <location>
        <begin position="202"/>
        <end position="234"/>
    </location>
</feature>
<feature type="compositionally biased region" description="Low complexity" evidence="1">
    <location>
        <begin position="1326"/>
        <end position="1354"/>
    </location>
</feature>
<feature type="compositionally biased region" description="Low complexity" evidence="1">
    <location>
        <begin position="892"/>
        <end position="920"/>
    </location>
</feature>
<feature type="region of interest" description="Disordered" evidence="1">
    <location>
        <begin position="1554"/>
        <end position="1622"/>
    </location>
</feature>
<feature type="region of interest" description="Disordered" evidence="1">
    <location>
        <begin position="340"/>
        <end position="427"/>
    </location>
</feature>
<evidence type="ECO:0000256" key="1">
    <source>
        <dbReference type="SAM" id="MobiDB-lite"/>
    </source>
</evidence>
<feature type="compositionally biased region" description="Low complexity" evidence="1">
    <location>
        <begin position="1562"/>
        <end position="1582"/>
    </location>
</feature>
<gene>
    <name evidence="2" type="ordered locus">Hoch_3662</name>
</gene>
<proteinExistence type="predicted"/>
<dbReference type="EMBL" id="CP001804">
    <property type="protein sequence ID" value="ACY16163.1"/>
    <property type="molecule type" value="Genomic_DNA"/>
</dbReference>
<name>D0LXC1_HALO1</name>
<feature type="compositionally biased region" description="Low complexity" evidence="1">
    <location>
        <begin position="736"/>
        <end position="759"/>
    </location>
</feature>
<feature type="region of interest" description="Disordered" evidence="1">
    <location>
        <begin position="306"/>
        <end position="327"/>
    </location>
</feature>
<keyword evidence="3" id="KW-1185">Reference proteome</keyword>
<feature type="compositionally biased region" description="Polar residues" evidence="1">
    <location>
        <begin position="1605"/>
        <end position="1618"/>
    </location>
</feature>
<accession>D0LXC1</accession>
<feature type="region of interest" description="Disordered" evidence="1">
    <location>
        <begin position="890"/>
        <end position="920"/>
    </location>
</feature>
<feature type="compositionally biased region" description="Low complexity" evidence="1">
    <location>
        <begin position="1063"/>
        <end position="1083"/>
    </location>
</feature>
<dbReference type="Proteomes" id="UP000001880">
    <property type="component" value="Chromosome"/>
</dbReference>
<protein>
    <submittedName>
        <fullName evidence="2">Uncharacterized protein</fullName>
    </submittedName>
</protein>
<feature type="region of interest" description="Disordered" evidence="1">
    <location>
        <begin position="1326"/>
        <end position="1367"/>
    </location>
</feature>
<feature type="compositionally biased region" description="Low complexity" evidence="1">
    <location>
        <begin position="1664"/>
        <end position="1688"/>
    </location>
</feature>
<dbReference type="KEGG" id="hoh:Hoch_3662"/>
<feature type="compositionally biased region" description="Low complexity" evidence="1">
    <location>
        <begin position="202"/>
        <end position="233"/>
    </location>
</feature>
<organism evidence="2 3">
    <name type="scientific">Haliangium ochraceum (strain DSM 14365 / JCM 11303 / SMP-2)</name>
    <dbReference type="NCBI Taxonomy" id="502025"/>
    <lineage>
        <taxon>Bacteria</taxon>
        <taxon>Pseudomonadati</taxon>
        <taxon>Myxococcota</taxon>
        <taxon>Polyangia</taxon>
        <taxon>Haliangiales</taxon>
        <taxon>Kofleriaceae</taxon>
        <taxon>Haliangium</taxon>
    </lineage>
</organism>
<feature type="compositionally biased region" description="Low complexity" evidence="1">
    <location>
        <begin position="631"/>
        <end position="679"/>
    </location>
</feature>
<evidence type="ECO:0000313" key="2">
    <source>
        <dbReference type="EMBL" id="ACY16163.1"/>
    </source>
</evidence>
<sequence>MAGEQSGGSNSGTGAGAPGASGGQGGGAPSAGSSAAAGVFLRPQLSTMALSASERHIDRLAPERGTSRRVRSLGALAFADRRIGRYLGPAQRNPLRMFATEDSAAEEVAELAPEPANWLFPRPWYEDELGWLEAARQGAAAAAAAGVRTPTRAPAGRVVTAQPGNAGVSLGPAATAGAASGLSVAPLSLELIAPSLRRAAAPSRATSALRRGPTASAAGAAGGRAPSIGGAAPMSSARASDRALRVWSPLVAFSAVQAAELIHGVFSPEAKPAGDSAMDARPALAPEPVFVAPQVTPQELAPSLAARENQNRAASPSTGRGGQVSESLRNRLQETLRQIETRQRARQAAVPTSASAAAAPSAPAPAQVTAAAANAAPAASAPSPTTTSADSTSPTPATAAAQTAAQTATNTSTQTPRTAETARSGAAFAASARERAAELMVRAVLAGGSEIAPVSGPRLAMPAGLGGLIAGVRASQAVARPVRPRGSARPSAGWTPRAARPVAGAAPGVAGDAAALPMVAPSAPVAAEGSPAATSTAAMTAPAASAPFAALSPQRSAYRAVTAAVPNAVGHVAWADRWLARFAGASSASLAALQQTSTPVRADASAADSPWTVRIDGAPEPVFLAAPGDGSRPQSPTAAPSSAQAAQAQAQTQARQAQEQAARAAAQTAPAPAAQTSPTGVTSRPATPGAALRIDDDASVSDDVFAAIAAAAADSRAARRGGTPQTRAGQGAPARSAATPPAQTDAQAPAAPAEQSPAAAASVPSAAGAVSMAAVERLLAAAPSAPGAGMRVALSSSPVAPALRTLLPLPSSPGFDVRAMHASAWAETLLSAPAALGSAAAGPLARAVPFAFAGLAPAAAGSGAEAEATSLTQRAALGLPLSEFVAPDGISATATPATPAQNAPPAASARTPQSAGTAAGAGIAPASTAAASGAAAPSGAAAVSGTAAAMSAFTGAAAGAAAPRAAQVAAAAQYGAAPRYEPGQTAAQAEVWARATEQRAADLAFDFVSPELVLAAQAYGFSPGQAARAARLSVAGPAGMAALAAAVDLKLLDAFSASAQPANAAPSASPSAVTSSAAASPPRADVPGRAAVPASAVAPAAAAASNVAAATGDVASNAAPPLPALGEAATTDAIARAAVASATGYDAWGMPAMSSQAALSGPARAPRGAFLWPSGTLLAMNLDLDSAGAESDSALPLALAALDLMAADAVAQMGALVAGAPEPATSTSTAAGDAELPRSVATPQMAASVRAGAALPAAAAAAEQGAAASAVRALRARLGGAFGEPLAPEVIAFAAAPDSELAAGAPHAVYVTPDLDIDALSEISARGPGASGAAGTSGATGATAAAGTPGAAGSDMPVTAPGALGQASEDPSLGAAALGFGPGLAASRSQLPPQFEALYVALARSPQGRSLSPAVRAARALALAGAALRPGGSVPGAGASAAQEPPSARARAAAAWAVLPMVLNGGGEFGATDTAAPAFAGAAGPGGADAPLTAGAYAGALAARRPEAVFSGAAAAGRRSSAGQGGNAQRLGSDRPELQSAVNRAGESLQAFVAPSAAPQDAPAGRSGSAGGRASADYARGAVSRAPSAAQPMVQTGQKRAETAAMQQMIRSAQQQRATGDATVPSWFEEAARRMFDGGGAGGDGITLAEMTLVTAAPVRQVAASPRSTSSGAAASSGSPAASDGSESQDAEPTANVEQLAREVYAEICRMIAVARDRNGDTWR</sequence>
<feature type="region of interest" description="Disordered" evidence="1">
    <location>
        <begin position="1664"/>
        <end position="1696"/>
    </location>
</feature>
<feature type="region of interest" description="Disordered" evidence="1">
    <location>
        <begin position="713"/>
        <end position="759"/>
    </location>
</feature>
<feature type="compositionally biased region" description="Gly residues" evidence="1">
    <location>
        <begin position="1"/>
        <end position="29"/>
    </location>
</feature>
<dbReference type="STRING" id="502025.Hoch_3662"/>
<evidence type="ECO:0000313" key="3">
    <source>
        <dbReference type="Proteomes" id="UP000001880"/>
    </source>
</evidence>
<feature type="region of interest" description="Disordered" evidence="1">
    <location>
        <begin position="1"/>
        <end position="34"/>
    </location>
</feature>
<feature type="region of interest" description="Disordered" evidence="1">
    <location>
        <begin position="621"/>
        <end position="689"/>
    </location>
</feature>